<evidence type="ECO:0000313" key="2">
    <source>
        <dbReference type="Proteomes" id="UP000230750"/>
    </source>
</evidence>
<evidence type="ECO:0008006" key="3">
    <source>
        <dbReference type="Google" id="ProtNLM"/>
    </source>
</evidence>
<dbReference type="SUPFAM" id="SSF49265">
    <property type="entry name" value="Fibronectin type III"/>
    <property type="match status" value="1"/>
</dbReference>
<dbReference type="AlphaFoldDB" id="A0A2G8K910"/>
<protein>
    <recommendedName>
        <fullName evidence="3">Fibronectin type-III domain-containing protein</fullName>
    </recommendedName>
</protein>
<accession>A0A2G8K910</accession>
<organism evidence="1 2">
    <name type="scientific">Stichopus japonicus</name>
    <name type="common">Sea cucumber</name>
    <dbReference type="NCBI Taxonomy" id="307972"/>
    <lineage>
        <taxon>Eukaryota</taxon>
        <taxon>Metazoa</taxon>
        <taxon>Echinodermata</taxon>
        <taxon>Eleutherozoa</taxon>
        <taxon>Echinozoa</taxon>
        <taxon>Holothuroidea</taxon>
        <taxon>Aspidochirotacea</taxon>
        <taxon>Aspidochirotida</taxon>
        <taxon>Stichopodidae</taxon>
        <taxon>Apostichopus</taxon>
    </lineage>
</organism>
<dbReference type="InterPro" id="IPR036116">
    <property type="entry name" value="FN3_sf"/>
</dbReference>
<gene>
    <name evidence="1" type="ORF">BSL78_18632</name>
</gene>
<dbReference type="InterPro" id="IPR013783">
    <property type="entry name" value="Ig-like_fold"/>
</dbReference>
<keyword evidence="2" id="KW-1185">Reference proteome</keyword>
<comment type="caution">
    <text evidence="1">The sequence shown here is derived from an EMBL/GenBank/DDBJ whole genome shotgun (WGS) entry which is preliminary data.</text>
</comment>
<dbReference type="Gene3D" id="2.60.40.10">
    <property type="entry name" value="Immunoglobulins"/>
    <property type="match status" value="1"/>
</dbReference>
<name>A0A2G8K910_STIJA</name>
<proteinExistence type="predicted"/>
<dbReference type="Proteomes" id="UP000230750">
    <property type="component" value="Unassembled WGS sequence"/>
</dbReference>
<dbReference type="EMBL" id="MRZV01000773">
    <property type="protein sequence ID" value="PIK44501.1"/>
    <property type="molecule type" value="Genomic_DNA"/>
</dbReference>
<evidence type="ECO:0000313" key="1">
    <source>
        <dbReference type="EMBL" id="PIK44501.1"/>
    </source>
</evidence>
<sequence length="102" mass="11292">MAQMAPPPPENVTAVAINTTAFMVTWDILSEDDSITFNMNVSSDESYDEILENVLSGITIDEKTPGDRYEVIVFSLLDGLSTSSNTTYIRLCKFISLKHLVV</sequence>
<reference evidence="1 2" key="1">
    <citation type="journal article" date="2017" name="PLoS Biol.">
        <title>The sea cucumber genome provides insights into morphological evolution and visceral regeneration.</title>
        <authorList>
            <person name="Zhang X."/>
            <person name="Sun L."/>
            <person name="Yuan J."/>
            <person name="Sun Y."/>
            <person name="Gao Y."/>
            <person name="Zhang L."/>
            <person name="Li S."/>
            <person name="Dai H."/>
            <person name="Hamel J.F."/>
            <person name="Liu C."/>
            <person name="Yu Y."/>
            <person name="Liu S."/>
            <person name="Lin W."/>
            <person name="Guo K."/>
            <person name="Jin S."/>
            <person name="Xu P."/>
            <person name="Storey K.B."/>
            <person name="Huan P."/>
            <person name="Zhang T."/>
            <person name="Zhou Y."/>
            <person name="Zhang J."/>
            <person name="Lin C."/>
            <person name="Li X."/>
            <person name="Xing L."/>
            <person name="Huo D."/>
            <person name="Sun M."/>
            <person name="Wang L."/>
            <person name="Mercier A."/>
            <person name="Li F."/>
            <person name="Yang H."/>
            <person name="Xiang J."/>
        </authorList>
    </citation>
    <scope>NUCLEOTIDE SEQUENCE [LARGE SCALE GENOMIC DNA]</scope>
    <source>
        <strain evidence="1">Shaxun</strain>
        <tissue evidence="1">Muscle</tissue>
    </source>
</reference>